<accession>A0ACB9ZJY9</accession>
<reference evidence="2" key="1">
    <citation type="journal article" date="2023" name="Nat. Plants">
        <title>Single-cell RNA sequencing provides a high-resolution roadmap for understanding the multicellular compartmentation of specialized metabolism.</title>
        <authorList>
            <person name="Sun S."/>
            <person name="Shen X."/>
            <person name="Li Y."/>
            <person name="Li Y."/>
            <person name="Wang S."/>
            <person name="Li R."/>
            <person name="Zhang H."/>
            <person name="Shen G."/>
            <person name="Guo B."/>
            <person name="Wei J."/>
            <person name="Xu J."/>
            <person name="St-Pierre B."/>
            <person name="Chen S."/>
            <person name="Sun C."/>
        </authorList>
    </citation>
    <scope>NUCLEOTIDE SEQUENCE [LARGE SCALE GENOMIC DNA]</scope>
</reference>
<organism evidence="1 2">
    <name type="scientific">Catharanthus roseus</name>
    <name type="common">Madagascar periwinkle</name>
    <name type="synonym">Vinca rosea</name>
    <dbReference type="NCBI Taxonomy" id="4058"/>
    <lineage>
        <taxon>Eukaryota</taxon>
        <taxon>Viridiplantae</taxon>
        <taxon>Streptophyta</taxon>
        <taxon>Embryophyta</taxon>
        <taxon>Tracheophyta</taxon>
        <taxon>Spermatophyta</taxon>
        <taxon>Magnoliopsida</taxon>
        <taxon>eudicotyledons</taxon>
        <taxon>Gunneridae</taxon>
        <taxon>Pentapetalae</taxon>
        <taxon>asterids</taxon>
        <taxon>lamiids</taxon>
        <taxon>Gentianales</taxon>
        <taxon>Apocynaceae</taxon>
        <taxon>Rauvolfioideae</taxon>
        <taxon>Vinceae</taxon>
        <taxon>Catharanthinae</taxon>
        <taxon>Catharanthus</taxon>
    </lineage>
</organism>
<evidence type="ECO:0000313" key="2">
    <source>
        <dbReference type="Proteomes" id="UP001060085"/>
    </source>
</evidence>
<sequence length="207" mass="22204">MEEVPAHVHPGPIVTDVLSRQHEHKSGLIWSGDGETTAPCRLLCTTALGGARKIGGALVLVQIWAWSHIPTLRPQLMTEIQADPLAPLGALCLCGSLIMTTSMLQEVDNMASVTIIRWCIVSIGGTLGCTPSQHDIQAMFPVQPSRRRPREHVPDRGARRVKRGARMYLGRGAGGGRPPVPPAPQRQEHFDPGPAVVERGEGSGSGQ</sequence>
<dbReference type="Proteomes" id="UP001060085">
    <property type="component" value="Linkage Group LG08"/>
</dbReference>
<evidence type="ECO:0000313" key="1">
    <source>
        <dbReference type="EMBL" id="KAI5647992.1"/>
    </source>
</evidence>
<proteinExistence type="predicted"/>
<comment type="caution">
    <text evidence="1">The sequence shown here is derived from an EMBL/GenBank/DDBJ whole genome shotgun (WGS) entry which is preliminary data.</text>
</comment>
<protein>
    <submittedName>
        <fullName evidence="1">Uncharacterized protein</fullName>
    </submittedName>
</protein>
<dbReference type="EMBL" id="CM044708">
    <property type="protein sequence ID" value="KAI5647992.1"/>
    <property type="molecule type" value="Genomic_DNA"/>
</dbReference>
<name>A0ACB9ZJY9_CATRO</name>
<keyword evidence="2" id="KW-1185">Reference proteome</keyword>
<gene>
    <name evidence="1" type="ORF">M9H77_33997</name>
</gene>